<evidence type="ECO:0000256" key="4">
    <source>
        <dbReference type="SAM" id="SignalP"/>
    </source>
</evidence>
<dbReference type="Proteomes" id="UP000078540">
    <property type="component" value="Unassembled WGS sequence"/>
</dbReference>
<feature type="coiled-coil region" evidence="2">
    <location>
        <begin position="859"/>
        <end position="1134"/>
    </location>
</feature>
<dbReference type="GO" id="GO:0005789">
    <property type="term" value="C:endoplasmic reticulum membrane"/>
    <property type="evidence" value="ECO:0007669"/>
    <property type="project" value="TreeGrafter"/>
</dbReference>
<dbReference type="GO" id="GO:0070971">
    <property type="term" value="C:endoplasmic reticulum exit site"/>
    <property type="evidence" value="ECO:0007669"/>
    <property type="project" value="TreeGrafter"/>
</dbReference>
<evidence type="ECO:0000313" key="5">
    <source>
        <dbReference type="EMBL" id="KYM77731.1"/>
    </source>
</evidence>
<evidence type="ECO:0000256" key="3">
    <source>
        <dbReference type="SAM" id="MobiDB-lite"/>
    </source>
</evidence>
<evidence type="ECO:0000256" key="1">
    <source>
        <dbReference type="ARBA" id="ARBA00023054"/>
    </source>
</evidence>
<sequence length="1468" mass="164722">MTKINPFTNVSFLRITTILCTISLCLAALSDKQLCYDPNCSEPVSLAKTILSYRANDREVMSFGINVDVKVFSKGSGKRTDLWGVEINGKRGFAPKSFLNEYKVLKRDLLYEVPVYKFNGEVKVQPEKFESIEKESSESHTLLKDELSQDDNKTPSLKYIDEGIIKESHTINADSVSPSYEVIDGTTVYFESNPSVQPSSVSEVTHTTALPNEQASMTPDSEIEELSSDKNTFINNKELEPGSNDTSSKLEGIKLDTQKETNLDFAIENSEAIIESTLDTVNKDGISVLDGSSKSEKESFKKIEHTEKLDDSVKENVEDNKKEKVTEHVESDSIFASITKTFNILSNLETVTTDSTIIQSSDDTTSETTENNLQLQEQVSENIEVDAVTENILQSQIKLESNIDQSFTDKEKVEAPQEVIYESTTESITESIKVSNEKIDEASTIIVENITSNDVPLPDNIVHENVDKPAKELPTTSSILANNSSISKLDVDSHVENIEKSKTNDAKEVTENIRTDDAIISGEKESTILSNLQETLTTNIITQSSDDIEQKLLESNGAYLENIKKDVDNEEIIGQADKNVIAEISETISLSSEIAEDITTKSFSESYSVDENIAITEEALNRSTEDIQFNKESIVHNNVNKNDNLVNDISSDNVPMESNEISKSSDLGPEQSTDSSQESIISEQTMILNKILKKQDLPSIENLEHKDNESQIVNSRKKEKTLPEYGDRISSEIKVLYKKKNGNNSLEKLESTSFPNEAEVTCTTICTTCTKDHECITETVNENEKVDLKKGQDEEDSLMDKTRLDYNYWKTLMYLCVTAFATLAFTLGYYYIENIRRDGQLIARINDLEKELLVSTKECEVLGENLKSIKDKLHCIEDESFGSNEMVVSLKADLEISQNAKMELEEQVTSLEKELENITEAGLEMERMLREMLSSNNEVNPLAQSVENLQTRLDTQQAANESLTNALNLKAQEIETLSAELISAKKKCEELEVKYLQIQDELATQKNLKNNIEQTLTDEVHNLEEQIEQLSTEKSSLHKELKDKEIEVKELLEIISQVKSTNNLDLEKLYDVSRIKIEAVQLREERDELKMRLNDVDGAHQLLEEHMKLVKEEIVALSDQCKMAVKEKKDAETRLEVLSKFFQDKETERQKEEAIWLQKQGEVVSTVERLHTMQNEIQNYKQQIEMLKREIVDQEREYKNQISALETKAHEQWVAARQNERRLEESKAEAGQLRNRLTLVEKNLNDTDPEAKLHRLEANGETVTSPPLFIGAESSSSPVMFSSSSGVPPPPPPSYLHCFPPYLPPLPPATTSGLPPYDISQRPPPLGGRLSSPPPMLPPPAIHRPPASGGRYENAGSPPPPMSPPHLLPPFDHHRSPPLPPFGSDHILPLPPPGSIFPPLGTAHPWGEDSLPHPRNSGFHPHQREQRARNHKGSRSIATELLEISSCSNKEPCFPETTLGGSIVDRDP</sequence>
<keyword evidence="1 2" id="KW-0175">Coiled coil</keyword>
<accession>A0A195AZU8</accession>
<dbReference type="GO" id="GO:0006888">
    <property type="term" value="P:endoplasmic reticulum to Golgi vesicle-mediated transport"/>
    <property type="evidence" value="ECO:0007669"/>
    <property type="project" value="TreeGrafter"/>
</dbReference>
<dbReference type="InterPro" id="IPR036028">
    <property type="entry name" value="SH3-like_dom_sf"/>
</dbReference>
<evidence type="ECO:0000256" key="2">
    <source>
        <dbReference type="SAM" id="Coils"/>
    </source>
</evidence>
<dbReference type="Gene3D" id="2.30.30.40">
    <property type="entry name" value="SH3 Domains"/>
    <property type="match status" value="1"/>
</dbReference>
<feature type="region of interest" description="Disordered" evidence="3">
    <location>
        <begin position="1310"/>
        <end position="1434"/>
    </location>
</feature>
<feature type="compositionally biased region" description="Polar residues" evidence="3">
    <location>
        <begin position="659"/>
        <end position="678"/>
    </location>
</feature>
<keyword evidence="4" id="KW-0732">Signal</keyword>
<keyword evidence="6" id="KW-1185">Reference proteome</keyword>
<evidence type="ECO:0000313" key="6">
    <source>
        <dbReference type="Proteomes" id="UP000078540"/>
    </source>
</evidence>
<dbReference type="EMBL" id="KQ976692">
    <property type="protein sequence ID" value="KYM77731.1"/>
    <property type="molecule type" value="Genomic_DNA"/>
</dbReference>
<proteinExistence type="predicted"/>
<dbReference type="STRING" id="520822.A0A195AZU8"/>
<dbReference type="PANTHER" id="PTHR23158">
    <property type="entry name" value="MELANOMA INHIBITORY ACTIVITY-RELATED"/>
    <property type="match status" value="1"/>
</dbReference>
<feature type="region of interest" description="Disordered" evidence="3">
    <location>
        <begin position="1449"/>
        <end position="1468"/>
    </location>
</feature>
<protein>
    <submittedName>
        <fullName evidence="5">Transport and Golgi organization protein 1</fullName>
    </submittedName>
</protein>
<dbReference type="InterPro" id="IPR051500">
    <property type="entry name" value="cTAGE_MIA/OTOR"/>
</dbReference>
<dbReference type="PANTHER" id="PTHR23158:SF33">
    <property type="entry name" value="TRANSPORT AND GOLGI ORGANIZATION PROTEIN 1"/>
    <property type="match status" value="1"/>
</dbReference>
<dbReference type="GO" id="GO:0009306">
    <property type="term" value="P:protein secretion"/>
    <property type="evidence" value="ECO:0007669"/>
    <property type="project" value="TreeGrafter"/>
</dbReference>
<feature type="region of interest" description="Disordered" evidence="3">
    <location>
        <begin position="645"/>
        <end position="678"/>
    </location>
</feature>
<dbReference type="SUPFAM" id="SSF50044">
    <property type="entry name" value="SH3-domain"/>
    <property type="match status" value="1"/>
</dbReference>
<feature type="signal peptide" evidence="4">
    <location>
        <begin position="1"/>
        <end position="27"/>
    </location>
</feature>
<gene>
    <name evidence="5" type="ORF">ALC53_11742</name>
</gene>
<feature type="compositionally biased region" description="Pro residues" evidence="3">
    <location>
        <begin position="1322"/>
        <end position="1343"/>
    </location>
</feature>
<dbReference type="GO" id="GO:0035459">
    <property type="term" value="P:vesicle cargo loading"/>
    <property type="evidence" value="ECO:0007669"/>
    <property type="project" value="TreeGrafter"/>
</dbReference>
<feature type="chain" id="PRO_5008269188" evidence="4">
    <location>
        <begin position="28"/>
        <end position="1468"/>
    </location>
</feature>
<reference evidence="5 6" key="1">
    <citation type="submission" date="2015-09" db="EMBL/GenBank/DDBJ databases">
        <title>Atta colombica WGS genome.</title>
        <authorList>
            <person name="Nygaard S."/>
            <person name="Hu H."/>
            <person name="Boomsma J."/>
            <person name="Zhang G."/>
        </authorList>
    </citation>
    <scope>NUCLEOTIDE SEQUENCE [LARGE SCALE GENOMIC DNA]</scope>
    <source>
        <strain evidence="5">Treedump-2</strain>
        <tissue evidence="5">Whole body</tissue>
    </source>
</reference>
<name>A0A195AZU8_9HYME</name>
<organism evidence="5 6">
    <name type="scientific">Atta colombica</name>
    <dbReference type="NCBI Taxonomy" id="520822"/>
    <lineage>
        <taxon>Eukaryota</taxon>
        <taxon>Metazoa</taxon>
        <taxon>Ecdysozoa</taxon>
        <taxon>Arthropoda</taxon>
        <taxon>Hexapoda</taxon>
        <taxon>Insecta</taxon>
        <taxon>Pterygota</taxon>
        <taxon>Neoptera</taxon>
        <taxon>Endopterygota</taxon>
        <taxon>Hymenoptera</taxon>
        <taxon>Apocrita</taxon>
        <taxon>Aculeata</taxon>
        <taxon>Formicoidea</taxon>
        <taxon>Formicidae</taxon>
        <taxon>Myrmicinae</taxon>
        <taxon>Atta</taxon>
    </lineage>
</organism>
<feature type="compositionally biased region" description="Pro residues" evidence="3">
    <location>
        <begin position="1357"/>
        <end position="1368"/>
    </location>
</feature>
<feature type="coiled-coil region" evidence="2">
    <location>
        <begin position="1163"/>
        <end position="1243"/>
    </location>
</feature>